<keyword evidence="2" id="KW-1185">Reference proteome</keyword>
<sequence length="282" mass="30589">MQPTPFSRRIAAGPLAPAAAFPIRLATVARYNADVLKRSGSWLLRSRENACFTYDLKPVNREHLAWFTATVTGRPVGEVRAHLDEAEADRALREHLRSTLAASPRRRTCDHLVRYARRAAAYAVVRSLRPAHVVEAGVHRGITSCLIAAALLRNGCGRLTTVDIDPQSGELTREGRYAAVTDRVIGDSVAALAAQPAGSVDLLLLDTYVGDAHESAELAAAERALSPRGIILSTTSHWLTSLADFSERTGRTFLHFREDPAGHWHPGEGYGASFPAPTGTVR</sequence>
<dbReference type="EC" id="2.1.1.-" evidence="1"/>
<dbReference type="Proteomes" id="UP001596523">
    <property type="component" value="Unassembled WGS sequence"/>
</dbReference>
<accession>A0ABW2JI51</accession>
<organism evidence="1 2">
    <name type="scientific">Streptomyces monticola</name>
    <dbReference type="NCBI Taxonomy" id="2666263"/>
    <lineage>
        <taxon>Bacteria</taxon>
        <taxon>Bacillati</taxon>
        <taxon>Actinomycetota</taxon>
        <taxon>Actinomycetes</taxon>
        <taxon>Kitasatosporales</taxon>
        <taxon>Streptomycetaceae</taxon>
        <taxon>Streptomyces</taxon>
    </lineage>
</organism>
<dbReference type="EMBL" id="JBHTCF010000006">
    <property type="protein sequence ID" value="MFC7305771.1"/>
    <property type="molecule type" value="Genomic_DNA"/>
</dbReference>
<gene>
    <name evidence="1" type="ORF">ACFQVC_16275</name>
</gene>
<evidence type="ECO:0000313" key="1">
    <source>
        <dbReference type="EMBL" id="MFC7305771.1"/>
    </source>
</evidence>
<dbReference type="Gene3D" id="3.40.50.150">
    <property type="entry name" value="Vaccinia Virus protein VP39"/>
    <property type="match status" value="1"/>
</dbReference>
<dbReference type="SUPFAM" id="SSF53335">
    <property type="entry name" value="S-adenosyl-L-methionine-dependent methyltransferases"/>
    <property type="match status" value="1"/>
</dbReference>
<dbReference type="Pfam" id="PF13578">
    <property type="entry name" value="Methyltransf_24"/>
    <property type="match status" value="1"/>
</dbReference>
<proteinExistence type="predicted"/>
<keyword evidence="1" id="KW-0808">Transferase</keyword>
<keyword evidence="1" id="KW-0489">Methyltransferase</keyword>
<dbReference type="GO" id="GO:0032259">
    <property type="term" value="P:methylation"/>
    <property type="evidence" value="ECO:0007669"/>
    <property type="project" value="UniProtKB-KW"/>
</dbReference>
<dbReference type="InterPro" id="IPR029063">
    <property type="entry name" value="SAM-dependent_MTases_sf"/>
</dbReference>
<dbReference type="RefSeq" id="WP_381831142.1">
    <property type="nucleotide sequence ID" value="NZ_JBHTCF010000006.1"/>
</dbReference>
<comment type="caution">
    <text evidence="1">The sequence shown here is derived from an EMBL/GenBank/DDBJ whole genome shotgun (WGS) entry which is preliminary data.</text>
</comment>
<dbReference type="GO" id="GO:0008168">
    <property type="term" value="F:methyltransferase activity"/>
    <property type="evidence" value="ECO:0007669"/>
    <property type="project" value="UniProtKB-KW"/>
</dbReference>
<protein>
    <submittedName>
        <fullName evidence="1">Class I SAM-dependent methyltransferase</fullName>
        <ecNumber evidence="1">2.1.1.-</ecNumber>
    </submittedName>
</protein>
<name>A0ABW2JI51_9ACTN</name>
<reference evidence="2" key="1">
    <citation type="journal article" date="2019" name="Int. J. Syst. Evol. Microbiol.">
        <title>The Global Catalogue of Microorganisms (GCM) 10K type strain sequencing project: providing services to taxonomists for standard genome sequencing and annotation.</title>
        <authorList>
            <consortium name="The Broad Institute Genomics Platform"/>
            <consortium name="The Broad Institute Genome Sequencing Center for Infectious Disease"/>
            <person name="Wu L."/>
            <person name="Ma J."/>
        </authorList>
    </citation>
    <scope>NUCLEOTIDE SEQUENCE [LARGE SCALE GENOMIC DNA]</scope>
    <source>
        <strain evidence="2">SYNS20</strain>
    </source>
</reference>
<evidence type="ECO:0000313" key="2">
    <source>
        <dbReference type="Proteomes" id="UP001596523"/>
    </source>
</evidence>